<dbReference type="AlphaFoldDB" id="A0A5P2D9M4"/>
<keyword evidence="1" id="KW-0732">Signal</keyword>
<protein>
    <recommendedName>
        <fullName evidence="4">Tat pathway signal sequence domain protein</fullName>
    </recommendedName>
</protein>
<sequence>MSGISRRSLLGYSGTAAAGAALAAAGTAQAADGTAVQAGAAASSAAQGSQSAPVFPSGTQFKGSTALPGGEGELQITFSVSVVDAPGSYVVPPIEVANALNALAQTHGWSPVTFYGTPAPAPLTS</sequence>
<gene>
    <name evidence="2" type="ORF">DEJ50_31905</name>
</gene>
<proteinExistence type="predicted"/>
<feature type="signal peptide" evidence="1">
    <location>
        <begin position="1"/>
        <end position="30"/>
    </location>
</feature>
<evidence type="ECO:0000313" key="2">
    <source>
        <dbReference type="EMBL" id="QES51776.1"/>
    </source>
</evidence>
<dbReference type="PROSITE" id="PS51318">
    <property type="entry name" value="TAT"/>
    <property type="match status" value="1"/>
</dbReference>
<dbReference type="RefSeq" id="WP_150211522.1">
    <property type="nucleotide sequence ID" value="NZ_CP029190.1"/>
</dbReference>
<evidence type="ECO:0000313" key="3">
    <source>
        <dbReference type="Proteomes" id="UP000325211"/>
    </source>
</evidence>
<accession>A0A5P2D9M4</accession>
<organism evidence="2 3">
    <name type="scientific">Streptomyces venezuelae</name>
    <dbReference type="NCBI Taxonomy" id="54571"/>
    <lineage>
        <taxon>Bacteria</taxon>
        <taxon>Bacillati</taxon>
        <taxon>Actinomycetota</taxon>
        <taxon>Actinomycetes</taxon>
        <taxon>Kitasatosporales</taxon>
        <taxon>Streptomycetaceae</taxon>
        <taxon>Streptomyces</taxon>
    </lineage>
</organism>
<evidence type="ECO:0008006" key="4">
    <source>
        <dbReference type="Google" id="ProtNLM"/>
    </source>
</evidence>
<feature type="chain" id="PRO_5025005395" description="Tat pathway signal sequence domain protein" evidence="1">
    <location>
        <begin position="31"/>
        <end position="125"/>
    </location>
</feature>
<dbReference type="Proteomes" id="UP000325211">
    <property type="component" value="Chromosome"/>
</dbReference>
<evidence type="ECO:0000256" key="1">
    <source>
        <dbReference type="SAM" id="SignalP"/>
    </source>
</evidence>
<reference evidence="2 3" key="1">
    <citation type="submission" date="2018-05" db="EMBL/GenBank/DDBJ databases">
        <title>Streptomyces venezuelae.</title>
        <authorList>
            <person name="Kim W."/>
            <person name="Lee N."/>
            <person name="Cho B.-K."/>
        </authorList>
    </citation>
    <scope>NUCLEOTIDE SEQUENCE [LARGE SCALE GENOMIC DNA]</scope>
    <source>
        <strain evidence="2 3">ATCC 21782</strain>
    </source>
</reference>
<dbReference type="OrthoDB" id="4336337at2"/>
<name>A0A5P2D9M4_STRVZ</name>
<dbReference type="InterPro" id="IPR006311">
    <property type="entry name" value="TAT_signal"/>
</dbReference>
<dbReference type="EMBL" id="CP029190">
    <property type="protein sequence ID" value="QES51776.1"/>
    <property type="molecule type" value="Genomic_DNA"/>
</dbReference>